<dbReference type="SMART" id="SM00530">
    <property type="entry name" value="HTH_XRE"/>
    <property type="match status" value="1"/>
</dbReference>
<reference evidence="3 4" key="1">
    <citation type="submission" date="2016-09" db="EMBL/GenBank/DDBJ databases">
        <title>Acidihalobacter prosperus V6 (DSM14174).</title>
        <authorList>
            <person name="Khaleque H.N."/>
            <person name="Ramsay J.P."/>
            <person name="Murphy R.J.T."/>
            <person name="Kaksonen A.H."/>
            <person name="Boxall N.J."/>
            <person name="Watkin E.L.J."/>
        </authorList>
    </citation>
    <scope>NUCLEOTIDE SEQUENCE [LARGE SCALE GENOMIC DNA]</scope>
    <source>
        <strain evidence="3 4">V6</strain>
    </source>
</reference>
<dbReference type="GO" id="GO:0003677">
    <property type="term" value="F:DNA binding"/>
    <property type="evidence" value="ECO:0007669"/>
    <property type="project" value="UniProtKB-KW"/>
</dbReference>
<dbReference type="GO" id="GO:0005829">
    <property type="term" value="C:cytosol"/>
    <property type="evidence" value="ECO:0007669"/>
    <property type="project" value="TreeGrafter"/>
</dbReference>
<proteinExistence type="predicted"/>
<dbReference type="GO" id="GO:0003700">
    <property type="term" value="F:DNA-binding transcription factor activity"/>
    <property type="evidence" value="ECO:0007669"/>
    <property type="project" value="TreeGrafter"/>
</dbReference>
<evidence type="ECO:0000256" key="1">
    <source>
        <dbReference type="ARBA" id="ARBA00023125"/>
    </source>
</evidence>
<dbReference type="PROSITE" id="PS50943">
    <property type="entry name" value="HTH_CROC1"/>
    <property type="match status" value="1"/>
</dbReference>
<dbReference type="RefSeq" id="WP_038087651.1">
    <property type="nucleotide sequence ID" value="NZ_CP017448.1"/>
</dbReference>
<dbReference type="Proteomes" id="UP000095342">
    <property type="component" value="Chromosome"/>
</dbReference>
<accession>A0A1D8KC90</accession>
<dbReference type="InterPro" id="IPR011051">
    <property type="entry name" value="RmlC_Cupin_sf"/>
</dbReference>
<evidence type="ECO:0000313" key="3">
    <source>
        <dbReference type="EMBL" id="AOV18546.1"/>
    </source>
</evidence>
<dbReference type="CDD" id="cd00093">
    <property type="entry name" value="HTH_XRE"/>
    <property type="match status" value="1"/>
</dbReference>
<dbReference type="EMBL" id="CP017448">
    <property type="protein sequence ID" value="AOV18546.1"/>
    <property type="molecule type" value="Genomic_DNA"/>
</dbReference>
<dbReference type="Gene3D" id="1.10.260.40">
    <property type="entry name" value="lambda repressor-like DNA-binding domains"/>
    <property type="match status" value="1"/>
</dbReference>
<dbReference type="InterPro" id="IPR014710">
    <property type="entry name" value="RmlC-like_jellyroll"/>
</dbReference>
<sequence length="177" mass="18593">MDGIRKVVAGNLTRLRGSRGLTLSRLAELAGISKGTLSALEQGNGNPTIVTLWALADALAVSFGALVEGADTSVPDINEGVHVRLLAREDGPPRLESYLLTLEAGAVREAVGHGLRVDERVIVLQGQVRAGELGATRMLAAGVEWTFDGARPHLYATGDGPATLLVMMRYAVAEARA</sequence>
<dbReference type="InterPro" id="IPR010982">
    <property type="entry name" value="Lambda_DNA-bd_dom_sf"/>
</dbReference>
<feature type="domain" description="HTH cro/C1-type" evidence="2">
    <location>
        <begin position="12"/>
        <end position="66"/>
    </location>
</feature>
<gene>
    <name evidence="3" type="ORF">BJI67_09540</name>
</gene>
<dbReference type="InterPro" id="IPR001387">
    <property type="entry name" value="Cro/C1-type_HTH"/>
</dbReference>
<name>A0A1D8KC90_9GAMM</name>
<organism evidence="3 4">
    <name type="scientific">Acidihalobacter aeolianus</name>
    <dbReference type="NCBI Taxonomy" id="2792603"/>
    <lineage>
        <taxon>Bacteria</taxon>
        <taxon>Pseudomonadati</taxon>
        <taxon>Pseudomonadota</taxon>
        <taxon>Gammaproteobacteria</taxon>
        <taxon>Chromatiales</taxon>
        <taxon>Ectothiorhodospiraceae</taxon>
        <taxon>Acidihalobacter</taxon>
    </lineage>
</organism>
<protein>
    <recommendedName>
        <fullName evidence="2">HTH cro/C1-type domain-containing protein</fullName>
    </recommendedName>
</protein>
<dbReference type="AlphaFoldDB" id="A0A1D8KC90"/>
<dbReference type="PANTHER" id="PTHR46797">
    <property type="entry name" value="HTH-TYPE TRANSCRIPTIONAL REGULATOR"/>
    <property type="match status" value="1"/>
</dbReference>
<keyword evidence="1" id="KW-0238">DNA-binding</keyword>
<dbReference type="KEGG" id="aaeo:BJI67_09540"/>
<evidence type="ECO:0000313" key="4">
    <source>
        <dbReference type="Proteomes" id="UP000095342"/>
    </source>
</evidence>
<dbReference type="Gene3D" id="2.60.120.10">
    <property type="entry name" value="Jelly Rolls"/>
    <property type="match status" value="1"/>
</dbReference>
<dbReference type="InterPro" id="IPR050807">
    <property type="entry name" value="TransReg_Diox_bact_type"/>
</dbReference>
<dbReference type="SUPFAM" id="SSF51182">
    <property type="entry name" value="RmlC-like cupins"/>
    <property type="match status" value="1"/>
</dbReference>
<dbReference type="CDD" id="cd02209">
    <property type="entry name" value="cupin_XRE_C"/>
    <property type="match status" value="1"/>
</dbReference>
<dbReference type="SUPFAM" id="SSF47413">
    <property type="entry name" value="lambda repressor-like DNA-binding domains"/>
    <property type="match status" value="1"/>
</dbReference>
<evidence type="ECO:0000259" key="2">
    <source>
        <dbReference type="PROSITE" id="PS50943"/>
    </source>
</evidence>
<dbReference type="PANTHER" id="PTHR46797:SF1">
    <property type="entry name" value="METHYLPHOSPHONATE SYNTHASE"/>
    <property type="match status" value="1"/>
</dbReference>
<keyword evidence="4" id="KW-1185">Reference proteome</keyword>
<dbReference type="Pfam" id="PF01381">
    <property type="entry name" value="HTH_3"/>
    <property type="match status" value="1"/>
</dbReference>